<protein>
    <submittedName>
        <fullName evidence="4">Uncharacterized protein LOC107472289</fullName>
    </submittedName>
</protein>
<dbReference type="AlphaFoldDB" id="A0A6P5N028"/>
<organism evidence="3 4">
    <name type="scientific">Arachis duranensis</name>
    <name type="common">Wild peanut</name>
    <dbReference type="NCBI Taxonomy" id="130453"/>
    <lineage>
        <taxon>Eukaryota</taxon>
        <taxon>Viridiplantae</taxon>
        <taxon>Streptophyta</taxon>
        <taxon>Embryophyta</taxon>
        <taxon>Tracheophyta</taxon>
        <taxon>Spermatophyta</taxon>
        <taxon>Magnoliopsida</taxon>
        <taxon>eudicotyledons</taxon>
        <taxon>Gunneridae</taxon>
        <taxon>Pentapetalae</taxon>
        <taxon>rosids</taxon>
        <taxon>fabids</taxon>
        <taxon>Fabales</taxon>
        <taxon>Fabaceae</taxon>
        <taxon>Papilionoideae</taxon>
        <taxon>50 kb inversion clade</taxon>
        <taxon>dalbergioids sensu lato</taxon>
        <taxon>Dalbergieae</taxon>
        <taxon>Pterocarpus clade</taxon>
        <taxon>Arachis</taxon>
    </lineage>
</organism>
<sequence length="218" mass="24370">MVSDCPPPDDRPLPQGGVEVQAKMDRMKALEEARQPPPPPPSRESTIILDELRRIHRYMEGKFTSILQEQARQRDSNWDDGGVVDKETHKRKNYHEGDVMEETCKKKAKFVEGSEEFGQFPADGKMINEVGHIGASLQEVGARLASIGRTHELEKEQLAARVKELETKVSEAFGQGFYRAVTQVKAVFPGIDVDKLDVTKVVLDGKLVDEDATGEKND</sequence>
<name>A0A6P5N028_ARADU</name>
<feature type="coiled-coil region" evidence="1">
    <location>
        <begin position="148"/>
        <end position="175"/>
    </location>
</feature>
<proteinExistence type="predicted"/>
<evidence type="ECO:0000313" key="4">
    <source>
        <dbReference type="RefSeq" id="XP_020990284.2"/>
    </source>
</evidence>
<dbReference type="RefSeq" id="XP_020990284.2">
    <property type="nucleotide sequence ID" value="XM_021134625.2"/>
</dbReference>
<dbReference type="KEGG" id="adu:107472289"/>
<evidence type="ECO:0000256" key="2">
    <source>
        <dbReference type="SAM" id="MobiDB-lite"/>
    </source>
</evidence>
<feature type="compositionally biased region" description="Basic and acidic residues" evidence="2">
    <location>
        <begin position="22"/>
        <end position="34"/>
    </location>
</feature>
<dbReference type="GeneID" id="107472289"/>
<evidence type="ECO:0000313" key="3">
    <source>
        <dbReference type="Proteomes" id="UP000515211"/>
    </source>
</evidence>
<dbReference type="Proteomes" id="UP000515211">
    <property type="component" value="Chromosome 2"/>
</dbReference>
<reference evidence="4" key="2">
    <citation type="submission" date="2025-08" db="UniProtKB">
        <authorList>
            <consortium name="RefSeq"/>
        </authorList>
    </citation>
    <scope>IDENTIFICATION</scope>
    <source>
        <tissue evidence="4">Whole plant</tissue>
    </source>
</reference>
<feature type="region of interest" description="Disordered" evidence="2">
    <location>
        <begin position="1"/>
        <end position="46"/>
    </location>
</feature>
<evidence type="ECO:0000256" key="1">
    <source>
        <dbReference type="SAM" id="Coils"/>
    </source>
</evidence>
<accession>A0A6P5N028</accession>
<gene>
    <name evidence="4" type="primary">LOC107472289</name>
</gene>
<reference evidence="3" key="1">
    <citation type="journal article" date="2016" name="Nat. Genet.">
        <title>The genome sequences of Arachis duranensis and Arachis ipaensis, the diploid ancestors of cultivated peanut.</title>
        <authorList>
            <person name="Bertioli D.J."/>
            <person name="Cannon S.B."/>
            <person name="Froenicke L."/>
            <person name="Huang G."/>
            <person name="Farmer A.D."/>
            <person name="Cannon E.K."/>
            <person name="Liu X."/>
            <person name="Gao D."/>
            <person name="Clevenger J."/>
            <person name="Dash S."/>
            <person name="Ren L."/>
            <person name="Moretzsohn M.C."/>
            <person name="Shirasawa K."/>
            <person name="Huang W."/>
            <person name="Vidigal B."/>
            <person name="Abernathy B."/>
            <person name="Chu Y."/>
            <person name="Niederhuth C.E."/>
            <person name="Umale P."/>
            <person name="Araujo A.C."/>
            <person name="Kozik A."/>
            <person name="Kim K.D."/>
            <person name="Burow M.D."/>
            <person name="Varshney R.K."/>
            <person name="Wang X."/>
            <person name="Zhang X."/>
            <person name="Barkley N."/>
            <person name="Guimaraes P.M."/>
            <person name="Isobe S."/>
            <person name="Guo B."/>
            <person name="Liao B."/>
            <person name="Stalker H.T."/>
            <person name="Schmitz R.J."/>
            <person name="Scheffler B.E."/>
            <person name="Leal-Bertioli S.C."/>
            <person name="Xun X."/>
            <person name="Jackson S.A."/>
            <person name="Michelmore R."/>
            <person name="Ozias-Akins P."/>
        </authorList>
    </citation>
    <scope>NUCLEOTIDE SEQUENCE [LARGE SCALE GENOMIC DNA]</scope>
    <source>
        <strain evidence="3">cv. V14167</strain>
    </source>
</reference>
<keyword evidence="3" id="KW-1185">Reference proteome</keyword>
<keyword evidence="1" id="KW-0175">Coiled coil</keyword>